<evidence type="ECO:0000313" key="2">
    <source>
        <dbReference type="EMBL" id="RAL51105.1"/>
    </source>
</evidence>
<evidence type="ECO:0000256" key="1">
    <source>
        <dbReference type="SAM" id="SignalP"/>
    </source>
</evidence>
<keyword evidence="1" id="KW-0732">Signal</keyword>
<name>A0A328DZD4_9ASTE</name>
<reference evidence="2 3" key="1">
    <citation type="submission" date="2018-06" db="EMBL/GenBank/DDBJ databases">
        <title>The Genome of Cuscuta australis (Dodder) Provides Insight into the Evolution of Plant Parasitism.</title>
        <authorList>
            <person name="Liu H."/>
        </authorList>
    </citation>
    <scope>NUCLEOTIDE SEQUENCE [LARGE SCALE GENOMIC DNA]</scope>
    <source>
        <strain evidence="3">cv. Yunnan</strain>
        <tissue evidence="2">Vines</tissue>
    </source>
</reference>
<keyword evidence="3" id="KW-1185">Reference proteome</keyword>
<feature type="signal peptide" evidence="1">
    <location>
        <begin position="1"/>
        <end position="20"/>
    </location>
</feature>
<gene>
    <name evidence="2" type="ORF">DM860_005461</name>
</gene>
<accession>A0A328DZD4</accession>
<organism evidence="2 3">
    <name type="scientific">Cuscuta australis</name>
    <dbReference type="NCBI Taxonomy" id="267555"/>
    <lineage>
        <taxon>Eukaryota</taxon>
        <taxon>Viridiplantae</taxon>
        <taxon>Streptophyta</taxon>
        <taxon>Embryophyta</taxon>
        <taxon>Tracheophyta</taxon>
        <taxon>Spermatophyta</taxon>
        <taxon>Magnoliopsida</taxon>
        <taxon>eudicotyledons</taxon>
        <taxon>Gunneridae</taxon>
        <taxon>Pentapetalae</taxon>
        <taxon>asterids</taxon>
        <taxon>lamiids</taxon>
        <taxon>Solanales</taxon>
        <taxon>Convolvulaceae</taxon>
        <taxon>Cuscuteae</taxon>
        <taxon>Cuscuta</taxon>
        <taxon>Cuscuta subgen. Grammica</taxon>
        <taxon>Cuscuta sect. Cleistogrammica</taxon>
    </lineage>
</organism>
<evidence type="ECO:0000313" key="3">
    <source>
        <dbReference type="Proteomes" id="UP000249390"/>
    </source>
</evidence>
<protein>
    <submittedName>
        <fullName evidence="2">Uncharacterized protein</fullName>
    </submittedName>
</protein>
<feature type="chain" id="PRO_5016405250" evidence="1">
    <location>
        <begin position="21"/>
        <end position="171"/>
    </location>
</feature>
<comment type="caution">
    <text evidence="2">The sequence shown here is derived from an EMBL/GenBank/DDBJ whole genome shotgun (WGS) entry which is preliminary data.</text>
</comment>
<dbReference type="EMBL" id="NQVE01000054">
    <property type="protein sequence ID" value="RAL51105.1"/>
    <property type="molecule type" value="Genomic_DNA"/>
</dbReference>
<dbReference type="AlphaFoldDB" id="A0A328DZD4"/>
<proteinExistence type="predicted"/>
<dbReference type="Proteomes" id="UP000249390">
    <property type="component" value="Unassembled WGS sequence"/>
</dbReference>
<sequence length="171" mass="18991">MIKRGVLYIWVHLWCTPSISLPITSANLATAAHRQDPSEDHSDRRLPPLLHPPRQMATLLGESRRRFPSLMTTRSISGLNLTCPNINIRRRDAANMVVKELIWTFCESNYSTLNPNSWPEEISRNTIVKAEPLICGSKKVPVCSDEFCDAACKSSVGKPAGICVVSPLPPN</sequence>